<dbReference type="InterPro" id="IPR001466">
    <property type="entry name" value="Beta-lactam-related"/>
</dbReference>
<evidence type="ECO:0000313" key="4">
    <source>
        <dbReference type="Proteomes" id="UP001500742"/>
    </source>
</evidence>
<feature type="signal peptide" evidence="1">
    <location>
        <begin position="1"/>
        <end position="22"/>
    </location>
</feature>
<protein>
    <recommendedName>
        <fullName evidence="2">Beta-lactamase-related domain-containing protein</fullName>
    </recommendedName>
</protein>
<keyword evidence="4" id="KW-1185">Reference proteome</keyword>
<dbReference type="RefSeq" id="WP_259093075.1">
    <property type="nucleotide sequence ID" value="NZ_BAAAZC010000030.1"/>
</dbReference>
<sequence>MKTTYTWAILLLLLLNSLRTHAQSDTRENITKVENGLFASVQIEGEKTWNILDRMAYYKTPGLSIAVIENYRLVWAKGYGFANDSSKTPVTTQTLFQAGSISKSFNAIGVLKLVQDKKLDLYSDINTYLKSWQFPYDSLAKGKKISMANLLSHTGGVNLSGFGGYQPGKPLPTIVQVLNGEKPANSPRIHSLFEPGLRAEYSGGGVIISQLMVMDITGQPYADYMRQAILKPLGISNSTFMQPPADINNALLATGYNIVGNPIPGKYRVFPEQAAAGLWTNPTDLAKFVVAVQMAYEGKSTKLLTRQSARLMLTPYQNKMGSGLGTFVNTLDSTKYFTHAGSTVGFQSAYYGSLQGGNGVVVMLNSGSQQLLTEVVNSVAKVYGFKDLYHPNIKKLMPVSTGILQTYTGQFQLAPNRTLTVLFEDAHLYVRMQGEMKRELFAEAPNKFFLRELPYELEFVKGADGVVNLTLYGDGGKMEVKRVK</sequence>
<dbReference type="PANTHER" id="PTHR46825:SF12">
    <property type="entry name" value="PENICILLIN-BINDING PROTEIN 4"/>
    <property type="match status" value="1"/>
</dbReference>
<feature type="chain" id="PRO_5047240713" description="Beta-lactamase-related domain-containing protein" evidence="1">
    <location>
        <begin position="23"/>
        <end position="484"/>
    </location>
</feature>
<dbReference type="Pfam" id="PF00144">
    <property type="entry name" value="Beta-lactamase"/>
    <property type="match status" value="1"/>
</dbReference>
<dbReference type="Proteomes" id="UP001500742">
    <property type="component" value="Unassembled WGS sequence"/>
</dbReference>
<keyword evidence="1" id="KW-0732">Signal</keyword>
<feature type="domain" description="Beta-lactamase-related" evidence="2">
    <location>
        <begin position="53"/>
        <end position="367"/>
    </location>
</feature>
<comment type="caution">
    <text evidence="3">The sequence shown here is derived from an EMBL/GenBank/DDBJ whole genome shotgun (WGS) entry which is preliminary data.</text>
</comment>
<dbReference type="SUPFAM" id="SSF56601">
    <property type="entry name" value="beta-lactamase/transpeptidase-like"/>
    <property type="match status" value="1"/>
</dbReference>
<gene>
    <name evidence="3" type="ORF">GCM10022210_46670</name>
</gene>
<name>A0ABP7QUS9_9SPHI</name>
<accession>A0ABP7QUS9</accession>
<reference evidence="4" key="1">
    <citation type="journal article" date="2019" name="Int. J. Syst. Evol. Microbiol.">
        <title>The Global Catalogue of Microorganisms (GCM) 10K type strain sequencing project: providing services to taxonomists for standard genome sequencing and annotation.</title>
        <authorList>
            <consortium name="The Broad Institute Genomics Platform"/>
            <consortium name="The Broad Institute Genome Sequencing Center for Infectious Disease"/>
            <person name="Wu L."/>
            <person name="Ma J."/>
        </authorList>
    </citation>
    <scope>NUCLEOTIDE SEQUENCE [LARGE SCALE GENOMIC DNA]</scope>
    <source>
        <strain evidence="4">JCM 16601</strain>
    </source>
</reference>
<dbReference type="InterPro" id="IPR012338">
    <property type="entry name" value="Beta-lactam/transpept-like"/>
</dbReference>
<proteinExistence type="predicted"/>
<dbReference type="EMBL" id="BAAAZC010000030">
    <property type="protein sequence ID" value="GAA3988432.1"/>
    <property type="molecule type" value="Genomic_DNA"/>
</dbReference>
<organism evidence="3 4">
    <name type="scientific">Mucilaginibacter dorajii</name>
    <dbReference type="NCBI Taxonomy" id="692994"/>
    <lineage>
        <taxon>Bacteria</taxon>
        <taxon>Pseudomonadati</taxon>
        <taxon>Bacteroidota</taxon>
        <taxon>Sphingobacteriia</taxon>
        <taxon>Sphingobacteriales</taxon>
        <taxon>Sphingobacteriaceae</taxon>
        <taxon>Mucilaginibacter</taxon>
    </lineage>
</organism>
<evidence type="ECO:0000313" key="3">
    <source>
        <dbReference type="EMBL" id="GAA3988432.1"/>
    </source>
</evidence>
<dbReference type="Gene3D" id="3.40.710.10">
    <property type="entry name" value="DD-peptidase/beta-lactamase superfamily"/>
    <property type="match status" value="1"/>
</dbReference>
<evidence type="ECO:0000259" key="2">
    <source>
        <dbReference type="Pfam" id="PF00144"/>
    </source>
</evidence>
<dbReference type="PANTHER" id="PTHR46825">
    <property type="entry name" value="D-ALANYL-D-ALANINE-CARBOXYPEPTIDASE/ENDOPEPTIDASE AMPH"/>
    <property type="match status" value="1"/>
</dbReference>
<dbReference type="InterPro" id="IPR050491">
    <property type="entry name" value="AmpC-like"/>
</dbReference>
<evidence type="ECO:0000256" key="1">
    <source>
        <dbReference type="SAM" id="SignalP"/>
    </source>
</evidence>